<proteinExistence type="predicted"/>
<sequence length="119" mass="13157">MDEKPYQNIDLPKNNPLDIPTDLIETKTKKPLNPKVLLIIILGAFIFVLLLVSLIVTQVRKNNSNLFPVLPTPSPTTATPTINDSLIPSPYQDAFKQLEQSLSSDPDLPVPQIDTEIGL</sequence>
<keyword evidence="2" id="KW-1133">Transmembrane helix</keyword>
<comment type="caution">
    <text evidence="3">The sequence shown here is derived from an EMBL/GenBank/DDBJ whole genome shotgun (WGS) entry which is preliminary data.</text>
</comment>
<evidence type="ECO:0000313" key="4">
    <source>
        <dbReference type="Proteomes" id="UP000034231"/>
    </source>
</evidence>
<evidence type="ECO:0000256" key="2">
    <source>
        <dbReference type="SAM" id="Phobius"/>
    </source>
</evidence>
<keyword evidence="2" id="KW-0812">Transmembrane</keyword>
<evidence type="ECO:0000313" key="3">
    <source>
        <dbReference type="EMBL" id="KKQ50366.1"/>
    </source>
</evidence>
<feature type="region of interest" description="Disordered" evidence="1">
    <location>
        <begin position="100"/>
        <end position="119"/>
    </location>
</feature>
<dbReference type="EMBL" id="LBTX01000006">
    <property type="protein sequence ID" value="KKQ50366.1"/>
    <property type="molecule type" value="Genomic_DNA"/>
</dbReference>
<feature type="transmembrane region" description="Helical" evidence="2">
    <location>
        <begin position="36"/>
        <end position="56"/>
    </location>
</feature>
<dbReference type="Proteomes" id="UP000034231">
    <property type="component" value="Unassembled WGS sequence"/>
</dbReference>
<evidence type="ECO:0000256" key="1">
    <source>
        <dbReference type="SAM" id="MobiDB-lite"/>
    </source>
</evidence>
<gene>
    <name evidence="3" type="ORF">US68_C0006G0046</name>
</gene>
<dbReference type="AlphaFoldDB" id="A0A0G0LCJ0"/>
<protein>
    <submittedName>
        <fullName evidence="3">Uncharacterized protein</fullName>
    </submittedName>
</protein>
<name>A0A0G0LCJ0_9BACT</name>
<accession>A0A0G0LCJ0</accession>
<reference evidence="3 4" key="1">
    <citation type="journal article" date="2015" name="Nature">
        <title>rRNA introns, odd ribosomes, and small enigmatic genomes across a large radiation of phyla.</title>
        <authorList>
            <person name="Brown C.T."/>
            <person name="Hug L.A."/>
            <person name="Thomas B.C."/>
            <person name="Sharon I."/>
            <person name="Castelle C.J."/>
            <person name="Singh A."/>
            <person name="Wilkins M.J."/>
            <person name="Williams K.H."/>
            <person name="Banfield J.F."/>
        </authorList>
    </citation>
    <scope>NUCLEOTIDE SEQUENCE [LARGE SCALE GENOMIC DNA]</scope>
</reference>
<keyword evidence="2" id="KW-0472">Membrane</keyword>
<organism evidence="3 4">
    <name type="scientific">Candidatus Shapirobacteria bacterium GW2011_GWE1_38_10</name>
    <dbReference type="NCBI Taxonomy" id="1618488"/>
    <lineage>
        <taxon>Bacteria</taxon>
        <taxon>Candidatus Shapironibacteriota</taxon>
    </lineage>
</organism>